<dbReference type="Pfam" id="PF25917">
    <property type="entry name" value="BSH_RND"/>
    <property type="match status" value="1"/>
</dbReference>
<evidence type="ECO:0000256" key="2">
    <source>
        <dbReference type="SAM" id="Phobius"/>
    </source>
</evidence>
<comment type="similarity">
    <text evidence="1">Belongs to the membrane fusion protein (MFP) (TC 8.A.1) family.</text>
</comment>
<dbReference type="RefSeq" id="WP_245763984.1">
    <property type="nucleotide sequence ID" value="NZ_FONY01000006.1"/>
</dbReference>
<dbReference type="Gene3D" id="2.40.50.100">
    <property type="match status" value="1"/>
</dbReference>
<keyword evidence="2" id="KW-0472">Membrane</keyword>
<accession>A0A1I2D5U3</accession>
<evidence type="ECO:0000256" key="1">
    <source>
        <dbReference type="ARBA" id="ARBA00009477"/>
    </source>
</evidence>
<name>A0A1I2D5U3_9BACT</name>
<dbReference type="Proteomes" id="UP000199513">
    <property type="component" value="Unassembled WGS sequence"/>
</dbReference>
<dbReference type="EMBL" id="FONY01000006">
    <property type="protein sequence ID" value="SFE75884.1"/>
    <property type="molecule type" value="Genomic_DNA"/>
</dbReference>
<dbReference type="SUPFAM" id="SSF111369">
    <property type="entry name" value="HlyD-like secretion proteins"/>
    <property type="match status" value="1"/>
</dbReference>
<dbReference type="AlphaFoldDB" id="A0A1I2D5U3"/>
<evidence type="ECO:0000259" key="3">
    <source>
        <dbReference type="Pfam" id="PF25917"/>
    </source>
</evidence>
<dbReference type="GO" id="GO:1990281">
    <property type="term" value="C:efflux pump complex"/>
    <property type="evidence" value="ECO:0007669"/>
    <property type="project" value="TreeGrafter"/>
</dbReference>
<sequence length="407" mass="45269">METTEIILEKKQNGVKEVPMQERTPKKSLSIGGVLKKAFLALFLIGFTAGTIWLIYYFVNKSSTPKTIYKTETPFITSITKKTVATGSILPKREVQIKPQVSGIIEALYVEAGESVKAGQLIAKVRVVQNLSGKNNDLRTINEGERAVETAKVSFENARIEKERQEKLLAQKAISQQEYQRALTEYNMRKEEWERAERGLDITRQNVLQNSGRIANEIYSTVDGMVLDVPVKVGSSVIERNNFNEGTTIAIVADMNSLLFEGKVDESEVGKIKEGMDLNLTVGAIPDKVFKAKLEFISPKGVTEEGAIKFQIKAKVLLSQEDFIRAGYSANADIVLDHKDSVLAIKESFLQFGKKDSVFVEVETSQSQIFEKRLVKTGISDGINIEILSGIDKNAKIKVPEMKTANK</sequence>
<dbReference type="Gene3D" id="1.10.287.470">
    <property type="entry name" value="Helix hairpin bin"/>
    <property type="match status" value="1"/>
</dbReference>
<dbReference type="InterPro" id="IPR006143">
    <property type="entry name" value="RND_pump_MFP"/>
</dbReference>
<reference evidence="5" key="1">
    <citation type="submission" date="2016-10" db="EMBL/GenBank/DDBJ databases">
        <authorList>
            <person name="Varghese N."/>
            <person name="Submissions S."/>
        </authorList>
    </citation>
    <scope>NUCLEOTIDE SEQUENCE [LARGE SCALE GENOMIC DNA]</scope>
    <source>
        <strain>GEY</strain>
        <strain evidence="5">DSM 9560</strain>
    </source>
</reference>
<proteinExistence type="inferred from homology"/>
<dbReference type="Gene3D" id="2.40.30.170">
    <property type="match status" value="1"/>
</dbReference>
<dbReference type="GO" id="GO:0015562">
    <property type="term" value="F:efflux transmembrane transporter activity"/>
    <property type="evidence" value="ECO:0007669"/>
    <property type="project" value="TreeGrafter"/>
</dbReference>
<evidence type="ECO:0000313" key="5">
    <source>
        <dbReference type="Proteomes" id="UP000199513"/>
    </source>
</evidence>
<dbReference type="STRING" id="1003.SAMN04488541_100679"/>
<protein>
    <submittedName>
        <fullName evidence="4">HlyD family secretion protein</fullName>
    </submittedName>
</protein>
<keyword evidence="2" id="KW-0812">Transmembrane</keyword>
<evidence type="ECO:0000313" key="4">
    <source>
        <dbReference type="EMBL" id="SFE75884.1"/>
    </source>
</evidence>
<organism evidence="4 5">
    <name type="scientific">Thermoflexibacter ruber</name>
    <dbReference type="NCBI Taxonomy" id="1003"/>
    <lineage>
        <taxon>Bacteria</taxon>
        <taxon>Pseudomonadati</taxon>
        <taxon>Bacteroidota</taxon>
        <taxon>Cytophagia</taxon>
        <taxon>Cytophagales</taxon>
        <taxon>Thermoflexibacteraceae</taxon>
        <taxon>Thermoflexibacter</taxon>
    </lineage>
</organism>
<dbReference type="PANTHER" id="PTHR30469">
    <property type="entry name" value="MULTIDRUG RESISTANCE PROTEIN MDTA"/>
    <property type="match status" value="1"/>
</dbReference>
<keyword evidence="5" id="KW-1185">Reference proteome</keyword>
<keyword evidence="2" id="KW-1133">Transmembrane helix</keyword>
<feature type="domain" description="Multidrug resistance protein MdtA-like barrel-sandwich hybrid" evidence="3">
    <location>
        <begin position="93"/>
        <end position="239"/>
    </location>
</feature>
<dbReference type="InterPro" id="IPR058625">
    <property type="entry name" value="MdtA-like_BSH"/>
</dbReference>
<gene>
    <name evidence="4" type="ORF">SAMN04488541_100679</name>
</gene>
<dbReference type="PANTHER" id="PTHR30469:SF33">
    <property type="entry name" value="SLR1207 PROTEIN"/>
    <property type="match status" value="1"/>
</dbReference>
<dbReference type="NCBIfam" id="TIGR01730">
    <property type="entry name" value="RND_mfp"/>
    <property type="match status" value="1"/>
</dbReference>
<feature type="transmembrane region" description="Helical" evidence="2">
    <location>
        <begin position="38"/>
        <end position="59"/>
    </location>
</feature>